<evidence type="ECO:0000256" key="2">
    <source>
        <dbReference type="ARBA" id="ARBA00022490"/>
    </source>
</evidence>
<accession>A0A813QYE4</accession>
<dbReference type="OrthoDB" id="20822at2759"/>
<protein>
    <recommendedName>
        <fullName evidence="8">Coactosin-like protein</fullName>
    </recommendedName>
</protein>
<comment type="function">
    <text evidence="6">Binds to F-actin in a calcium-independent manner. Has no direct effect on actin depolymerization. Acts as a chaperone for ALOX5 (5LO), influencing both its stability and activity in leukotrienes synthesis.</text>
</comment>
<evidence type="ECO:0000313" key="11">
    <source>
        <dbReference type="Proteomes" id="UP000663879"/>
    </source>
</evidence>
<dbReference type="Proteomes" id="UP000663879">
    <property type="component" value="Unassembled WGS sequence"/>
</dbReference>
<dbReference type="PROSITE" id="PS51263">
    <property type="entry name" value="ADF_H"/>
    <property type="match status" value="1"/>
</dbReference>
<keyword evidence="3" id="KW-0009">Actin-binding</keyword>
<organism evidence="10 11">
    <name type="scientific">Brachionus calyciflorus</name>
    <dbReference type="NCBI Taxonomy" id="104777"/>
    <lineage>
        <taxon>Eukaryota</taxon>
        <taxon>Metazoa</taxon>
        <taxon>Spiralia</taxon>
        <taxon>Gnathifera</taxon>
        <taxon>Rotifera</taxon>
        <taxon>Eurotatoria</taxon>
        <taxon>Monogononta</taxon>
        <taxon>Pseudotrocha</taxon>
        <taxon>Ploima</taxon>
        <taxon>Brachionidae</taxon>
        <taxon>Brachionus</taxon>
    </lineage>
</organism>
<proteinExistence type="inferred from homology"/>
<evidence type="ECO:0000313" key="10">
    <source>
        <dbReference type="EMBL" id="CAF0775232.1"/>
    </source>
</evidence>
<keyword evidence="11" id="KW-1185">Reference proteome</keyword>
<gene>
    <name evidence="10" type="ORF">OXX778_LOCUS5168</name>
</gene>
<evidence type="ECO:0000256" key="6">
    <source>
        <dbReference type="ARBA" id="ARBA00058385"/>
    </source>
</evidence>
<dbReference type="GO" id="GO:0005884">
    <property type="term" value="C:actin filament"/>
    <property type="evidence" value="ECO:0007669"/>
    <property type="project" value="TreeGrafter"/>
</dbReference>
<dbReference type="PANTHER" id="PTHR10829:SF29">
    <property type="entry name" value="COACTOSIN-LIKE PROTEIN"/>
    <property type="match status" value="1"/>
</dbReference>
<comment type="subcellular location">
    <subcellularLocation>
        <location evidence="1">Cytoplasm</location>
        <location evidence="1">Cytoskeleton</location>
    </subcellularLocation>
</comment>
<evidence type="ECO:0000259" key="9">
    <source>
        <dbReference type="PROSITE" id="PS51263"/>
    </source>
</evidence>
<dbReference type="SUPFAM" id="SSF55753">
    <property type="entry name" value="Actin depolymerizing proteins"/>
    <property type="match status" value="1"/>
</dbReference>
<sequence length="145" mass="16264">MATTCDKEGIRQAYESVRDDKTEVNWAVFKYDGNKIEVANTGVDYQEFLSHFDDNERLFGYLRMYTGDELSKRAKFAFITWIGQGVGAIKRAKVSIDKAIIKEVITSFAIEFAASDLGDLEEQQIRDLMIKAGGANYGNGTSKIN</sequence>
<dbReference type="InterPro" id="IPR002108">
    <property type="entry name" value="ADF-H"/>
</dbReference>
<comment type="similarity">
    <text evidence="5">Belongs to the actin-binding proteins ADF family. Coactosin subfamily.</text>
</comment>
<dbReference type="CDD" id="cd11282">
    <property type="entry name" value="ADF_coactosin_like"/>
    <property type="match status" value="1"/>
</dbReference>
<dbReference type="FunFam" id="3.40.20.10:FF:000018">
    <property type="entry name" value="Coactosin-like 1"/>
    <property type="match status" value="1"/>
</dbReference>
<comment type="caution">
    <text evidence="10">The sequence shown here is derived from an EMBL/GenBank/DDBJ whole genome shotgun (WGS) entry which is preliminary data.</text>
</comment>
<dbReference type="PANTHER" id="PTHR10829">
    <property type="entry name" value="CORTACTIN AND DREBRIN"/>
    <property type="match status" value="1"/>
</dbReference>
<comment type="subunit">
    <text evidence="7">Interacts with 5-lipoxygenase (ALOX5/5LO) in a calcium-independent manner. Binds to F-actin with a stoichiometry of 1:2.</text>
</comment>
<dbReference type="GO" id="GO:0051015">
    <property type="term" value="F:actin filament binding"/>
    <property type="evidence" value="ECO:0007669"/>
    <property type="project" value="TreeGrafter"/>
</dbReference>
<dbReference type="AlphaFoldDB" id="A0A813QYE4"/>
<keyword evidence="2" id="KW-0963">Cytoplasm</keyword>
<dbReference type="EMBL" id="CAJNOC010000548">
    <property type="protein sequence ID" value="CAF0775232.1"/>
    <property type="molecule type" value="Genomic_DNA"/>
</dbReference>
<dbReference type="Gene3D" id="3.40.20.10">
    <property type="entry name" value="Severin"/>
    <property type="match status" value="1"/>
</dbReference>
<evidence type="ECO:0000256" key="3">
    <source>
        <dbReference type="ARBA" id="ARBA00023203"/>
    </source>
</evidence>
<keyword evidence="4" id="KW-0206">Cytoskeleton</keyword>
<evidence type="ECO:0000256" key="4">
    <source>
        <dbReference type="ARBA" id="ARBA00023212"/>
    </source>
</evidence>
<reference evidence="10" key="1">
    <citation type="submission" date="2021-02" db="EMBL/GenBank/DDBJ databases">
        <authorList>
            <person name="Nowell W R."/>
        </authorList>
    </citation>
    <scope>NUCLEOTIDE SEQUENCE</scope>
    <source>
        <strain evidence="10">Ploen Becks lab</strain>
    </source>
</reference>
<dbReference type="GO" id="GO:0030427">
    <property type="term" value="C:site of polarized growth"/>
    <property type="evidence" value="ECO:0007669"/>
    <property type="project" value="TreeGrafter"/>
</dbReference>
<dbReference type="SMART" id="SM00102">
    <property type="entry name" value="ADF"/>
    <property type="match status" value="1"/>
</dbReference>
<evidence type="ECO:0000256" key="5">
    <source>
        <dbReference type="ARBA" id="ARBA00038052"/>
    </source>
</evidence>
<dbReference type="Pfam" id="PF00241">
    <property type="entry name" value="Cofilin_ADF"/>
    <property type="match status" value="1"/>
</dbReference>
<dbReference type="GO" id="GO:0030833">
    <property type="term" value="P:regulation of actin filament polymerization"/>
    <property type="evidence" value="ECO:0007669"/>
    <property type="project" value="TreeGrafter"/>
</dbReference>
<name>A0A813QYE4_9BILA</name>
<evidence type="ECO:0000256" key="8">
    <source>
        <dbReference type="ARBA" id="ARBA00068121"/>
    </source>
</evidence>
<evidence type="ECO:0000256" key="1">
    <source>
        <dbReference type="ARBA" id="ARBA00004245"/>
    </source>
</evidence>
<feature type="domain" description="ADF-H" evidence="9">
    <location>
        <begin position="2"/>
        <end position="130"/>
    </location>
</feature>
<dbReference type="InterPro" id="IPR029006">
    <property type="entry name" value="ADF-H/Gelsolin-like_dom_sf"/>
</dbReference>
<dbReference type="GO" id="GO:0030864">
    <property type="term" value="C:cortical actin cytoskeleton"/>
    <property type="evidence" value="ECO:0007669"/>
    <property type="project" value="TreeGrafter"/>
</dbReference>
<evidence type="ECO:0000256" key="7">
    <source>
        <dbReference type="ARBA" id="ARBA00062335"/>
    </source>
</evidence>